<feature type="domain" description="Major facilitator superfamily (MFS) profile" evidence="8">
    <location>
        <begin position="13"/>
        <end position="400"/>
    </location>
</feature>
<sequence>MPEVGADARAGRAWLGVAPAMFMVAWGGNHFSPLLLLYRQVEGYSAVQVDLFFAFYVLGLAPGFLLTGPVSDRVGRRPLVVAALVLSVVGSVVLGLGSASPFALCAGRFVSGVSVAVAMVAGTTWVKELSAAAAPGVRARRAALTLTVGFGLGAAVAGGLAQWGPAPTLLPYGVQLVLALLAAVPLARSPETRPAGAIPRHPFREELSLPPQSRARFRRVVVPMAPWVFGAPALAFVVGPALVADRTGSYRIAYAALAAVVTLACGAGVQPFVPRLARLVGGRQAVLGLLLTAVATLLLAVDVQLRSVTLALVAAALLGTAYGICILTGLVETQALADPERLAAPTGVYYSLIYVGFLLPVVLSELTRVAPEPVLLVVVAAVCAGCAVVVARGLRTTHPA</sequence>
<dbReference type="RefSeq" id="WP_204911488.1">
    <property type="nucleotide sequence ID" value="NZ_BAAAYR010000001.1"/>
</dbReference>
<dbReference type="InterPro" id="IPR036259">
    <property type="entry name" value="MFS_trans_sf"/>
</dbReference>
<evidence type="ECO:0000313" key="10">
    <source>
        <dbReference type="Proteomes" id="UP001500767"/>
    </source>
</evidence>
<reference evidence="10" key="1">
    <citation type="journal article" date="2019" name="Int. J. Syst. Evol. Microbiol.">
        <title>The Global Catalogue of Microorganisms (GCM) 10K type strain sequencing project: providing services to taxonomists for standard genome sequencing and annotation.</title>
        <authorList>
            <consortium name="The Broad Institute Genomics Platform"/>
            <consortium name="The Broad Institute Genome Sequencing Center for Infectious Disease"/>
            <person name="Wu L."/>
            <person name="Ma J."/>
        </authorList>
    </citation>
    <scope>NUCLEOTIDE SEQUENCE [LARGE SCALE GENOMIC DNA]</scope>
    <source>
        <strain evidence="10">JCM 16540</strain>
    </source>
</reference>
<evidence type="ECO:0000256" key="5">
    <source>
        <dbReference type="ARBA" id="ARBA00022989"/>
    </source>
</evidence>
<keyword evidence="6 7" id="KW-0472">Membrane</keyword>
<feature type="transmembrane region" description="Helical" evidence="7">
    <location>
        <begin position="374"/>
        <end position="394"/>
    </location>
</feature>
<dbReference type="Pfam" id="PF07690">
    <property type="entry name" value="MFS_1"/>
    <property type="match status" value="1"/>
</dbReference>
<keyword evidence="5 7" id="KW-1133">Transmembrane helix</keyword>
<evidence type="ECO:0000256" key="6">
    <source>
        <dbReference type="ARBA" id="ARBA00023136"/>
    </source>
</evidence>
<dbReference type="SUPFAM" id="SSF103473">
    <property type="entry name" value="MFS general substrate transporter"/>
    <property type="match status" value="1"/>
</dbReference>
<dbReference type="PANTHER" id="PTHR23517">
    <property type="entry name" value="RESISTANCE PROTEIN MDTM, PUTATIVE-RELATED-RELATED"/>
    <property type="match status" value="1"/>
</dbReference>
<dbReference type="InterPro" id="IPR020846">
    <property type="entry name" value="MFS_dom"/>
</dbReference>
<evidence type="ECO:0000313" key="9">
    <source>
        <dbReference type="EMBL" id="GAA3561028.1"/>
    </source>
</evidence>
<dbReference type="InterPro" id="IPR050171">
    <property type="entry name" value="MFS_Transporters"/>
</dbReference>
<dbReference type="Gene3D" id="1.20.1250.20">
    <property type="entry name" value="MFS general substrate transporter like domains"/>
    <property type="match status" value="1"/>
</dbReference>
<feature type="transmembrane region" description="Helical" evidence="7">
    <location>
        <begin position="109"/>
        <end position="130"/>
    </location>
</feature>
<gene>
    <name evidence="9" type="ORF">GCM10022197_15690</name>
</gene>
<feature type="transmembrane region" description="Helical" evidence="7">
    <location>
        <begin position="12"/>
        <end position="31"/>
    </location>
</feature>
<dbReference type="EMBL" id="BAAAYR010000001">
    <property type="protein sequence ID" value="GAA3561028.1"/>
    <property type="molecule type" value="Genomic_DNA"/>
</dbReference>
<feature type="transmembrane region" description="Helical" evidence="7">
    <location>
        <begin position="252"/>
        <end position="273"/>
    </location>
</feature>
<feature type="transmembrane region" description="Helical" evidence="7">
    <location>
        <begin position="142"/>
        <end position="163"/>
    </location>
</feature>
<comment type="caution">
    <text evidence="9">The sequence shown here is derived from an EMBL/GenBank/DDBJ whole genome shotgun (WGS) entry which is preliminary data.</text>
</comment>
<dbReference type="CDD" id="cd06174">
    <property type="entry name" value="MFS"/>
    <property type="match status" value="1"/>
</dbReference>
<comment type="subcellular location">
    <subcellularLocation>
        <location evidence="1">Cell membrane</location>
        <topology evidence="1">Multi-pass membrane protein</topology>
    </subcellularLocation>
</comment>
<feature type="transmembrane region" description="Helical" evidence="7">
    <location>
        <begin position="307"/>
        <end position="330"/>
    </location>
</feature>
<evidence type="ECO:0000259" key="8">
    <source>
        <dbReference type="PROSITE" id="PS50850"/>
    </source>
</evidence>
<evidence type="ECO:0000256" key="1">
    <source>
        <dbReference type="ARBA" id="ARBA00004651"/>
    </source>
</evidence>
<feature type="transmembrane region" description="Helical" evidence="7">
    <location>
        <begin position="220"/>
        <end position="240"/>
    </location>
</feature>
<evidence type="ECO:0000256" key="4">
    <source>
        <dbReference type="ARBA" id="ARBA00022692"/>
    </source>
</evidence>
<dbReference type="PROSITE" id="PS50850">
    <property type="entry name" value="MFS"/>
    <property type="match status" value="1"/>
</dbReference>
<feature type="transmembrane region" description="Helical" evidence="7">
    <location>
        <begin position="169"/>
        <end position="187"/>
    </location>
</feature>
<protein>
    <submittedName>
        <fullName evidence="9">MFS transporter</fullName>
    </submittedName>
</protein>
<feature type="transmembrane region" description="Helical" evidence="7">
    <location>
        <begin position="51"/>
        <end position="67"/>
    </location>
</feature>
<keyword evidence="2" id="KW-0813">Transport</keyword>
<name>A0ABP6X7Z1_9ACTN</name>
<feature type="transmembrane region" description="Helical" evidence="7">
    <location>
        <begin position="79"/>
        <end position="103"/>
    </location>
</feature>
<feature type="transmembrane region" description="Helical" evidence="7">
    <location>
        <begin position="342"/>
        <end position="362"/>
    </location>
</feature>
<keyword evidence="10" id="KW-1185">Reference proteome</keyword>
<dbReference type="Proteomes" id="UP001500767">
    <property type="component" value="Unassembled WGS sequence"/>
</dbReference>
<proteinExistence type="predicted"/>
<dbReference type="InterPro" id="IPR011701">
    <property type="entry name" value="MFS"/>
</dbReference>
<evidence type="ECO:0000256" key="3">
    <source>
        <dbReference type="ARBA" id="ARBA00022475"/>
    </source>
</evidence>
<organism evidence="9 10">
    <name type="scientific">Microlunatus spumicola</name>
    <dbReference type="NCBI Taxonomy" id="81499"/>
    <lineage>
        <taxon>Bacteria</taxon>
        <taxon>Bacillati</taxon>
        <taxon>Actinomycetota</taxon>
        <taxon>Actinomycetes</taxon>
        <taxon>Propionibacteriales</taxon>
        <taxon>Propionibacteriaceae</taxon>
        <taxon>Microlunatus</taxon>
    </lineage>
</organism>
<accession>A0ABP6X7Z1</accession>
<keyword evidence="4 7" id="KW-0812">Transmembrane</keyword>
<keyword evidence="3" id="KW-1003">Cell membrane</keyword>
<dbReference type="PROSITE" id="PS00216">
    <property type="entry name" value="SUGAR_TRANSPORT_1"/>
    <property type="match status" value="1"/>
</dbReference>
<feature type="transmembrane region" description="Helical" evidence="7">
    <location>
        <begin position="285"/>
        <end position="301"/>
    </location>
</feature>
<evidence type="ECO:0000256" key="7">
    <source>
        <dbReference type="SAM" id="Phobius"/>
    </source>
</evidence>
<evidence type="ECO:0000256" key="2">
    <source>
        <dbReference type="ARBA" id="ARBA00022448"/>
    </source>
</evidence>
<dbReference type="InterPro" id="IPR005829">
    <property type="entry name" value="Sugar_transporter_CS"/>
</dbReference>